<protein>
    <submittedName>
        <fullName evidence="7">LOW QUALITY PROTEIN: putative mediator of RNA polymerase II transcription subunit 26</fullName>
    </submittedName>
</protein>
<feature type="compositionally biased region" description="Basic and acidic residues" evidence="5">
    <location>
        <begin position="295"/>
        <end position="309"/>
    </location>
</feature>
<feature type="region of interest" description="Disordered" evidence="5">
    <location>
        <begin position="1"/>
        <end position="894"/>
    </location>
</feature>
<feature type="compositionally biased region" description="Polar residues" evidence="5">
    <location>
        <begin position="210"/>
        <end position="231"/>
    </location>
</feature>
<organism evidence="6 7">
    <name type="scientific">Branchiostoma belcheri</name>
    <name type="common">Amphioxus</name>
    <dbReference type="NCBI Taxonomy" id="7741"/>
    <lineage>
        <taxon>Eukaryota</taxon>
        <taxon>Metazoa</taxon>
        <taxon>Chordata</taxon>
        <taxon>Cephalochordata</taxon>
        <taxon>Leptocardii</taxon>
        <taxon>Amphioxiformes</taxon>
        <taxon>Branchiostomatidae</taxon>
        <taxon>Branchiostoma</taxon>
    </lineage>
</organism>
<evidence type="ECO:0000256" key="1">
    <source>
        <dbReference type="ARBA" id="ARBA00022729"/>
    </source>
</evidence>
<dbReference type="InterPro" id="IPR011042">
    <property type="entry name" value="6-blade_b-propeller_TolB-like"/>
</dbReference>
<feature type="compositionally biased region" description="Basic and acidic residues" evidence="5">
    <location>
        <begin position="73"/>
        <end position="88"/>
    </location>
</feature>
<evidence type="ECO:0000256" key="4">
    <source>
        <dbReference type="PROSITE-ProRule" id="PRU00504"/>
    </source>
</evidence>
<feature type="repeat" description="NHL" evidence="4">
    <location>
        <begin position="1748"/>
        <end position="1791"/>
    </location>
</feature>
<feature type="compositionally biased region" description="Basic and acidic residues" evidence="5">
    <location>
        <begin position="354"/>
        <end position="366"/>
    </location>
</feature>
<feature type="compositionally biased region" description="Basic and acidic residues" evidence="5">
    <location>
        <begin position="14"/>
        <end position="24"/>
    </location>
</feature>
<keyword evidence="6" id="KW-1185">Reference proteome</keyword>
<dbReference type="OrthoDB" id="10040184at2759"/>
<dbReference type="Pfam" id="PF01436">
    <property type="entry name" value="NHL"/>
    <property type="match status" value="2"/>
</dbReference>
<feature type="compositionally biased region" description="Basic and acidic residues" evidence="5">
    <location>
        <begin position="1296"/>
        <end position="1309"/>
    </location>
</feature>
<feature type="compositionally biased region" description="Basic and acidic residues" evidence="5">
    <location>
        <begin position="1477"/>
        <end position="1499"/>
    </location>
</feature>
<dbReference type="GeneID" id="109477727"/>
<feature type="compositionally biased region" description="Basic and acidic residues" evidence="5">
    <location>
        <begin position="771"/>
        <end position="793"/>
    </location>
</feature>
<feature type="region of interest" description="Disordered" evidence="5">
    <location>
        <begin position="1387"/>
        <end position="1503"/>
    </location>
</feature>
<feature type="compositionally biased region" description="Polar residues" evidence="5">
    <location>
        <begin position="753"/>
        <end position="769"/>
    </location>
</feature>
<feature type="region of interest" description="Disordered" evidence="5">
    <location>
        <begin position="992"/>
        <end position="1357"/>
    </location>
</feature>
<dbReference type="GO" id="GO:0005576">
    <property type="term" value="C:extracellular region"/>
    <property type="evidence" value="ECO:0007669"/>
    <property type="project" value="TreeGrafter"/>
</dbReference>
<keyword evidence="3" id="KW-0325">Glycoprotein</keyword>
<proteinExistence type="predicted"/>
<dbReference type="SUPFAM" id="SSF101898">
    <property type="entry name" value="NHL repeat"/>
    <property type="match status" value="1"/>
</dbReference>
<feature type="compositionally biased region" description="Polar residues" evidence="5">
    <location>
        <begin position="139"/>
        <end position="164"/>
    </location>
</feature>
<feature type="compositionally biased region" description="Polar residues" evidence="5">
    <location>
        <begin position="639"/>
        <end position="650"/>
    </location>
</feature>
<dbReference type="InterPro" id="IPR001258">
    <property type="entry name" value="NHL_repeat"/>
</dbReference>
<feature type="compositionally biased region" description="Polar residues" evidence="5">
    <location>
        <begin position="89"/>
        <end position="102"/>
    </location>
</feature>
<sequence>MSESGQQTTGGGKNRSDEKTEKTSDGTFRSTFKFSFGRKRTTESSKTQVAHQGHSAVSKDQSLQLSEVSSIVPEDKGPDVLPKPEKSSVENLQVESQCTDSDNIIEKTEPSTVQQQEQEDENNVKDQLQLAVTLETEESSVQNIQGESQVLQHLGTESDNTTENIEPPTVQEQENGDNKDQLKQAATLHDQSALLETEESPVENKLDENQALQPLGTESDNTTENAEPSTVQQQEQEEEDNNKDQLQQAATPESQDVHNTEESPVENTQTEELRGQVLQSDILESFDPYVAQEDEDKKENETQRQRSPEYQDVLSDPEESSVPQNKQSNEHSEDILDILESFDPLDNTGQSTVKSEDEHQEHEQPQRIRSTTPEFQDALFDPEDPEEHNEGRGLQSPDVLEFFDPLDTTGKQYNKKDDKPQVSTTFVEPPTDPEESSTETKEHSEHQVLQSSDLLESFDPLVNTGKSTIQQECKNDDETQKQASTDFQDSPLDPTEESSFPSQHGHGSEHEKNDQTQNAVDPDQDEDYDESLLWFDTPEYLDILQQEPGGSRLEQKQAEEENEVKFMQWSDSVEHQDVPQDSKQSLEQFEEDRTQQSLSVKNQTEDQDNSQALQWSDSLEYYEGNEERIKDHEEDSSDQMKTQEPANDMNQGILLSDVPEGKKAQTIQEESMVKEDQADQNETSPVQLLSGGPEDRDVTTIGIVEPSAVQQHQDEGQELGQVLLLSESPEDKEVSSTQQQPVVQTYEKEKSNISDSSELQASSTLPTKSQQHKDKEPDTREALPSSERLENQDVLHLQKQPLTQQDQNDEEKSNVLSESDSSESDSEFQDVPLQDEEDESSQSDSSTDQDVSPTLTIQQEHGKEPDTSQALPLPEGTEEQEAVALPKQPVVQQDQIYEKKTSDVLFEADSSEFQDVVQLQKDEDEGSQSDSSRDEEASSTPYITSIQQHEGKEPDTSQALPLPESTEEQEAVPLPKQPVVQQVYEKKKSDVLFEADSSEFQDVQLQKPEKEEDEASQSDSSRDEKVSSTPDSTSIQQQECKEQDSSHALPLGESQEVQDFPPYPKQATVRQDQTDEKEKGDVSSESDSSDFQDVPLHDEENESSQSDSSTDQEDSTTLPKQSQQHQDKEHDTRKKQPMSGSQEDSSLLEQPILSPYEAQEDMTNQGALLSEDTDIRDASPLAKQQDQELPLSEGSTDQDDETPLQYFNTSESESSEFQDVPSEDEDVSIFPEMAQVRYQAKEHKSQVLPLSEGLENKNSTVQQQTDEQEKTKAPSDSDSLELEDVPSPVGKFPAQRYEDKGLDKSRASVESEITEDEGVLLSPLTPPQEKRSLVLEGSDDTKRKKGSASPKPDDLENRLLEANATIATLLGELDQVRGEIKERANIGTDVVEESGHRQKADTPQTTVRSVEIGVNTEEDKTQADLSQSGGVDDNVSTKQGQANTTMGDSGAKKQQKTVSRGIQTDFADNADIAAMPPEKREDSEAGKGEKPSGKTESKSKTRSAIVEMMKDDRELKAKFNIAENLKKALAAKSKGAQQGKAEATPSEEVVKVEEIRHLDRITFGGKGSELGKFNRPRGVAVSSKNEIFVADRDNRRIQVHNMKGETLREIPTTVPGQETLTMRPDDIAIDGNDLMWIVGSDWSTEFVIPYTMEGEPLGKFDLPDTVRFRGITVNPRNDHVIVTLTDKTFGTRGEVRVFRPDGWQLRRVGLNQGMVAPMFVSLDKDDNILVSDYGTHSVYAFDQDGTFLFKFGGYGSGVGQLKDPRGICVDGAGNIIVADFGNKRLEMFSNQGKFLRHVTDSTGRPDGIAVGPDGQLVVTEWNHTASIIPSY</sequence>
<dbReference type="PANTHER" id="PTHR10680:SF28">
    <property type="entry name" value="SMP-30_GLUCONOLACTONASE_LRE-LIKE REGION DOMAIN-CONTAINING PROTEIN"/>
    <property type="match status" value="1"/>
</dbReference>
<feature type="compositionally biased region" description="Polar residues" evidence="5">
    <location>
        <begin position="1256"/>
        <end position="1265"/>
    </location>
</feature>
<evidence type="ECO:0000256" key="5">
    <source>
        <dbReference type="SAM" id="MobiDB-lite"/>
    </source>
</evidence>
<name>A0A6P4ZYF7_BRABE</name>
<feature type="compositionally biased region" description="Polar residues" evidence="5">
    <location>
        <begin position="1138"/>
        <end position="1148"/>
    </location>
</feature>
<evidence type="ECO:0000256" key="3">
    <source>
        <dbReference type="ARBA" id="ARBA00023180"/>
    </source>
</evidence>
<dbReference type="KEGG" id="bbel:109477727"/>
<keyword evidence="2" id="KW-0677">Repeat</keyword>
<feature type="compositionally biased region" description="Polar residues" evidence="5">
    <location>
        <begin position="1423"/>
        <end position="1447"/>
    </location>
</feature>
<reference evidence="7" key="1">
    <citation type="submission" date="2025-08" db="UniProtKB">
        <authorList>
            <consortium name="RefSeq"/>
        </authorList>
    </citation>
    <scope>IDENTIFICATION</scope>
    <source>
        <tissue evidence="7">Gonad</tissue>
    </source>
</reference>
<dbReference type="Proteomes" id="UP000515135">
    <property type="component" value="Unplaced"/>
</dbReference>
<dbReference type="RefSeq" id="XP_019634631.1">
    <property type="nucleotide sequence ID" value="XM_019779072.1"/>
</dbReference>
<feature type="compositionally biased region" description="Polar residues" evidence="5">
    <location>
        <begin position="938"/>
        <end position="948"/>
    </location>
</feature>
<keyword evidence="1" id="KW-0732">Signal</keyword>
<gene>
    <name evidence="7" type="primary">LOC109477727</name>
</gene>
<feature type="compositionally biased region" description="Basic and acidic residues" evidence="5">
    <location>
        <begin position="1072"/>
        <end position="1082"/>
    </location>
</feature>
<evidence type="ECO:0000313" key="6">
    <source>
        <dbReference type="Proteomes" id="UP000515135"/>
    </source>
</evidence>
<feature type="region of interest" description="Disordered" evidence="5">
    <location>
        <begin position="916"/>
        <end position="979"/>
    </location>
</feature>
<feature type="compositionally biased region" description="Low complexity" evidence="5">
    <location>
        <begin position="735"/>
        <end position="745"/>
    </location>
</feature>
<feature type="compositionally biased region" description="Polar residues" evidence="5">
    <location>
        <begin position="1027"/>
        <end position="1038"/>
    </location>
</feature>
<dbReference type="PANTHER" id="PTHR10680">
    <property type="entry name" value="PEPTIDYL-GLYCINE ALPHA-AMIDATING MONOOXYGENASE"/>
    <property type="match status" value="1"/>
</dbReference>
<feature type="compositionally biased region" description="Basic and acidic residues" evidence="5">
    <location>
        <begin position="1125"/>
        <end position="1134"/>
    </location>
</feature>
<feature type="compositionally biased region" description="Acidic residues" evidence="5">
    <location>
        <begin position="820"/>
        <end position="841"/>
    </location>
</feature>
<accession>A0A6P4ZYF7</accession>
<dbReference type="Gene3D" id="2.120.10.30">
    <property type="entry name" value="TolB, C-terminal domain"/>
    <property type="match status" value="2"/>
</dbReference>
<dbReference type="FunFam" id="2.120.10.30:FF:000064">
    <property type="entry name" value="Uncharacterized protein"/>
    <property type="match status" value="1"/>
</dbReference>
<evidence type="ECO:0000313" key="7">
    <source>
        <dbReference type="RefSeq" id="XP_019634631.1"/>
    </source>
</evidence>
<feature type="compositionally biased region" description="Polar residues" evidence="5">
    <location>
        <begin position="58"/>
        <end position="69"/>
    </location>
</feature>
<feature type="repeat" description="NHL" evidence="4">
    <location>
        <begin position="1563"/>
        <end position="1603"/>
    </location>
</feature>
<feature type="compositionally biased region" description="Acidic residues" evidence="5">
    <location>
        <begin position="1213"/>
        <end position="1227"/>
    </location>
</feature>
<dbReference type="PROSITE" id="PS51125">
    <property type="entry name" value="NHL"/>
    <property type="match status" value="2"/>
</dbReference>
<evidence type="ECO:0000256" key="2">
    <source>
        <dbReference type="ARBA" id="ARBA00022737"/>
    </source>
</evidence>